<comment type="caution">
    <text evidence="2">The sequence shown here is derived from an EMBL/GenBank/DDBJ whole genome shotgun (WGS) entry which is preliminary data.</text>
</comment>
<evidence type="ECO:0000256" key="1">
    <source>
        <dbReference type="SAM" id="MobiDB-lite"/>
    </source>
</evidence>
<organism evidence="2">
    <name type="scientific">Heliothis virescens</name>
    <name type="common">Tobacco budworm moth</name>
    <dbReference type="NCBI Taxonomy" id="7102"/>
    <lineage>
        <taxon>Eukaryota</taxon>
        <taxon>Metazoa</taxon>
        <taxon>Ecdysozoa</taxon>
        <taxon>Arthropoda</taxon>
        <taxon>Hexapoda</taxon>
        <taxon>Insecta</taxon>
        <taxon>Pterygota</taxon>
        <taxon>Neoptera</taxon>
        <taxon>Endopterygota</taxon>
        <taxon>Lepidoptera</taxon>
        <taxon>Glossata</taxon>
        <taxon>Ditrysia</taxon>
        <taxon>Noctuoidea</taxon>
        <taxon>Noctuidae</taxon>
        <taxon>Heliothinae</taxon>
        <taxon>Heliothis</taxon>
    </lineage>
</organism>
<dbReference type="AlphaFoldDB" id="A0A2A4IWD6"/>
<feature type="region of interest" description="Disordered" evidence="1">
    <location>
        <begin position="172"/>
        <end position="256"/>
    </location>
</feature>
<feature type="compositionally biased region" description="Low complexity" evidence="1">
    <location>
        <begin position="395"/>
        <end position="405"/>
    </location>
</feature>
<sequence>MSLPHRIQIRSNCVEEARAVAGESRGRRALRTRAHFRSNLPAAALSSAAAQPPKAQSPATAVRAVACRRRSRGQRAETVRVIITQNYTPPSGHQSRAHYSRTRRTGLRLTSAVPPALLITCRCPTGAARPPRTVYASIYSSYDALSAARRQEAPMLLLETAEVYTALHAPYTSRHTGRTPRTAGVTHRCRSSRRTPNLPAAASRSGTPPRTPPTANSRYGACVPAGKAEAESEAEDSPQPDKSRNRRTACATRAAPKSTTALPVALHAAPIAAQLTGSTSSAAQAEAAGRDSPQPAQAERRPDCMSLITRRRHHLPLPVVALHAATQEPAHRQRPSGQRLWSIIRYPFQRHSLFRSIKKAEPGDRPRYTQPPPRAHHLPLPRRALVRHPPQPCCTAATSRTSTRASRGRRAETLAQANPAGPAALGQSRRPSSYLPAVR</sequence>
<accession>A0A2A4IWD6</accession>
<protein>
    <submittedName>
        <fullName evidence="2">Uncharacterized protein</fullName>
    </submittedName>
</protein>
<dbReference type="EMBL" id="NWSH01006205">
    <property type="protein sequence ID" value="PCG63594.1"/>
    <property type="molecule type" value="Genomic_DNA"/>
</dbReference>
<reference evidence="2" key="1">
    <citation type="submission" date="2017-09" db="EMBL/GenBank/DDBJ databases">
        <title>Contemporary evolution of a Lepidopteran species, Heliothis virescens, in response to modern agricultural practices.</title>
        <authorList>
            <person name="Fritz M.L."/>
            <person name="Deyonke A.M."/>
            <person name="Papanicolaou A."/>
            <person name="Micinski S."/>
            <person name="Westbrook J."/>
            <person name="Gould F."/>
        </authorList>
    </citation>
    <scope>NUCLEOTIDE SEQUENCE [LARGE SCALE GENOMIC DNA]</scope>
    <source>
        <strain evidence="2">HvINT-</strain>
        <tissue evidence="2">Whole body</tissue>
    </source>
</reference>
<name>A0A2A4IWD6_HELVI</name>
<evidence type="ECO:0000313" key="2">
    <source>
        <dbReference type="EMBL" id="PCG63594.1"/>
    </source>
</evidence>
<proteinExistence type="predicted"/>
<feature type="region of interest" description="Disordered" evidence="1">
    <location>
        <begin position="280"/>
        <end position="300"/>
    </location>
</feature>
<feature type="region of interest" description="Disordered" evidence="1">
    <location>
        <begin position="383"/>
        <end position="439"/>
    </location>
</feature>
<gene>
    <name evidence="2" type="ORF">B5V51_12040</name>
</gene>